<proteinExistence type="predicted"/>
<evidence type="ECO:0000256" key="1">
    <source>
        <dbReference type="SAM" id="Phobius"/>
    </source>
</evidence>
<dbReference type="Proteomes" id="UP000069912">
    <property type="component" value="Chromosome"/>
</dbReference>
<accession>A0A109RDB7</accession>
<organism evidence="2 4">
    <name type="scientific">Aerococcus sanguinicola</name>
    <dbReference type="NCBI Taxonomy" id="119206"/>
    <lineage>
        <taxon>Bacteria</taxon>
        <taxon>Bacillati</taxon>
        <taxon>Bacillota</taxon>
        <taxon>Bacilli</taxon>
        <taxon>Lactobacillales</taxon>
        <taxon>Aerococcaceae</taxon>
        <taxon>Aerococcus</taxon>
    </lineage>
</organism>
<keyword evidence="1" id="KW-0472">Membrane</keyword>
<dbReference type="OrthoDB" id="9894231at2"/>
<name>A0A109RDB7_9LACT</name>
<dbReference type="AlphaFoldDB" id="A0A109RDB7"/>
<dbReference type="EMBL" id="PKGY01000003">
    <property type="protein sequence ID" value="PKZ21722.1"/>
    <property type="molecule type" value="Genomic_DNA"/>
</dbReference>
<dbReference type="GeneID" id="92902785"/>
<evidence type="ECO:0000313" key="4">
    <source>
        <dbReference type="Proteomes" id="UP000069912"/>
    </source>
</evidence>
<reference evidence="4" key="2">
    <citation type="submission" date="2016-01" db="EMBL/GenBank/DDBJ databases">
        <title>Six Aerococcus type strain genome sequencing and assembly using PacBio and Illumina Hiseq.</title>
        <authorList>
            <person name="Carkaci D."/>
            <person name="Dargis R."/>
            <person name="Nielsen X.C."/>
            <person name="Skovgaard O."/>
            <person name="Fuursted K."/>
            <person name="Christensen J.J."/>
        </authorList>
    </citation>
    <scope>NUCLEOTIDE SEQUENCE [LARGE SCALE GENOMIC DNA]</scope>
    <source>
        <strain evidence="4">CCUG43001</strain>
    </source>
</reference>
<dbReference type="RefSeq" id="WP_067972213.1">
    <property type="nucleotide sequence ID" value="NZ_CAJHKM010000006.1"/>
</dbReference>
<evidence type="ECO:0000313" key="5">
    <source>
        <dbReference type="Proteomes" id="UP000234239"/>
    </source>
</evidence>
<sequence length="83" mass="9549">MNDQLRKRQLSAKYGFYAYFLIFAITIIVDGVAGKFQYVLDTSASHILVFVLQKFLAYNVIAILPAVIIALTFYFFILRDCED</sequence>
<dbReference type="EMBL" id="CP014160">
    <property type="protein sequence ID" value="AMB93549.1"/>
    <property type="molecule type" value="Genomic_DNA"/>
</dbReference>
<evidence type="ECO:0000313" key="3">
    <source>
        <dbReference type="EMBL" id="PKZ21722.1"/>
    </source>
</evidence>
<keyword evidence="1" id="KW-1133">Transmembrane helix</keyword>
<feature type="transmembrane region" description="Helical" evidence="1">
    <location>
        <begin position="56"/>
        <end position="77"/>
    </location>
</feature>
<evidence type="ECO:0000313" key="2">
    <source>
        <dbReference type="EMBL" id="AMB93549.1"/>
    </source>
</evidence>
<protein>
    <submittedName>
        <fullName evidence="2">Uncharacterized protein</fullName>
    </submittedName>
</protein>
<feature type="transmembrane region" description="Helical" evidence="1">
    <location>
        <begin position="16"/>
        <end position="36"/>
    </location>
</feature>
<keyword evidence="4" id="KW-1185">Reference proteome</keyword>
<reference evidence="3 5" key="3">
    <citation type="submission" date="2017-12" db="EMBL/GenBank/DDBJ databases">
        <title>Phylogenetic diversity of female urinary microbiome.</title>
        <authorList>
            <person name="Thomas-White K."/>
            <person name="Wolfe A.J."/>
        </authorList>
    </citation>
    <scope>NUCLEOTIDE SEQUENCE [LARGE SCALE GENOMIC DNA]</scope>
    <source>
        <strain evidence="3 5">UMB0139</strain>
    </source>
</reference>
<keyword evidence="1" id="KW-0812">Transmembrane</keyword>
<dbReference type="KEGG" id="asan:AWM72_01690"/>
<reference evidence="2 4" key="1">
    <citation type="journal article" date="2016" name="Genome Announc.">
        <title>Complete Genome Sequences of Aerococcus christensenii CCUG 28831T, Aerococcus sanguinicola CCUG 43001T, Aerococcus urinae CCUG 36881T, Aerococcus urinaeequi CCUG 28094T, Aerococcus urinaehominis CCUG 42038 BT, and Aerococcus viridans CCUG 4311T.</title>
        <authorList>
            <person name="Carkaci D."/>
            <person name="Dargis R."/>
            <person name="Nielsen X.C."/>
            <person name="Skovgaard O."/>
            <person name="Fuursted K."/>
            <person name="Christensen J.J."/>
        </authorList>
    </citation>
    <scope>NUCLEOTIDE SEQUENCE [LARGE SCALE GENOMIC DNA]</scope>
    <source>
        <strain evidence="2 4">CCUG43001</strain>
    </source>
</reference>
<gene>
    <name evidence="2" type="ORF">AWM72_01690</name>
    <name evidence="3" type="ORF">CYJ28_07415</name>
</gene>
<dbReference type="Proteomes" id="UP000234239">
    <property type="component" value="Unassembled WGS sequence"/>
</dbReference>